<keyword evidence="3" id="KW-1185">Reference proteome</keyword>
<dbReference type="Gene3D" id="1.10.260.40">
    <property type="entry name" value="lambda repressor-like DNA-binding domains"/>
    <property type="match status" value="1"/>
</dbReference>
<dbReference type="Pfam" id="PF01381">
    <property type="entry name" value="HTH_3"/>
    <property type="match status" value="1"/>
</dbReference>
<dbReference type="RefSeq" id="WP_153634941.1">
    <property type="nucleotide sequence ID" value="NZ_BGZH01000006.1"/>
</dbReference>
<protein>
    <submittedName>
        <fullName evidence="2">Transcriptional regulator</fullName>
    </submittedName>
</protein>
<gene>
    <name evidence="2" type="ORF">MS5N3_36950</name>
</gene>
<comment type="caution">
    <text evidence="2">The sequence shown here is derived from an EMBL/GenBank/DDBJ whole genome shotgun (WGS) entry which is preliminary data.</text>
</comment>
<dbReference type="CDD" id="cd00093">
    <property type="entry name" value="HTH_XRE"/>
    <property type="match status" value="1"/>
</dbReference>
<name>A0A5M3PTQ3_9GAMM</name>
<dbReference type="SMART" id="SM00530">
    <property type="entry name" value="HTH_XRE"/>
    <property type="match status" value="1"/>
</dbReference>
<dbReference type="SUPFAM" id="SSF47413">
    <property type="entry name" value="lambda repressor-like DNA-binding domains"/>
    <property type="match status" value="1"/>
</dbReference>
<feature type="domain" description="HTH cro/C1-type" evidence="1">
    <location>
        <begin position="15"/>
        <end position="68"/>
    </location>
</feature>
<evidence type="ECO:0000313" key="3">
    <source>
        <dbReference type="Proteomes" id="UP000340077"/>
    </source>
</evidence>
<dbReference type="AlphaFoldDB" id="A0A5M3PTQ3"/>
<sequence>MPKGQFDADAFFEALDKTRNNKKITWRKVAEEAGVSASTLTRMAQGKRPDVDTLAALAAWSQLKVDNFIQRDTHDSKPAENSIEDVAALFRADPTLSSDAKVAIEAIVRTAHEKLRNH</sequence>
<accession>A0A5M3PTQ3</accession>
<evidence type="ECO:0000259" key="1">
    <source>
        <dbReference type="PROSITE" id="PS50943"/>
    </source>
</evidence>
<evidence type="ECO:0000313" key="2">
    <source>
        <dbReference type="EMBL" id="GBO86244.1"/>
    </source>
</evidence>
<dbReference type="PROSITE" id="PS50943">
    <property type="entry name" value="HTH_CROC1"/>
    <property type="match status" value="1"/>
</dbReference>
<dbReference type="GO" id="GO:0003677">
    <property type="term" value="F:DNA binding"/>
    <property type="evidence" value="ECO:0007669"/>
    <property type="project" value="InterPro"/>
</dbReference>
<dbReference type="InterPro" id="IPR010982">
    <property type="entry name" value="Lambda_DNA-bd_dom_sf"/>
</dbReference>
<proteinExistence type="predicted"/>
<dbReference type="EMBL" id="BGZH01000006">
    <property type="protein sequence ID" value="GBO86244.1"/>
    <property type="molecule type" value="Genomic_DNA"/>
</dbReference>
<reference evidence="2 3" key="1">
    <citation type="journal article" date="2019" name="J. Gen. Appl. Microbiol.">
        <title>Aerobic degradation of cis-dichloroethene by the marine bacterium Marinobacter salsuginis strain 5N-3.</title>
        <authorList>
            <person name="Inoue Y."/>
            <person name="Fukunaga Y."/>
            <person name="Katsumata H."/>
            <person name="Ohji S."/>
            <person name="Hosoyama A."/>
            <person name="Mori K."/>
            <person name="Ando K."/>
        </authorList>
    </citation>
    <scope>NUCLEOTIDE SEQUENCE [LARGE SCALE GENOMIC DNA]</scope>
    <source>
        <strain evidence="2 3">5N-3</strain>
    </source>
</reference>
<dbReference type="Proteomes" id="UP000340077">
    <property type="component" value="Unassembled WGS sequence"/>
</dbReference>
<dbReference type="InterPro" id="IPR001387">
    <property type="entry name" value="Cro/C1-type_HTH"/>
</dbReference>
<organism evidence="2 3">
    <name type="scientific">Marinobacter salsuginis</name>
    <dbReference type="NCBI Taxonomy" id="418719"/>
    <lineage>
        <taxon>Bacteria</taxon>
        <taxon>Pseudomonadati</taxon>
        <taxon>Pseudomonadota</taxon>
        <taxon>Gammaproteobacteria</taxon>
        <taxon>Pseudomonadales</taxon>
        <taxon>Marinobacteraceae</taxon>
        <taxon>Marinobacter</taxon>
    </lineage>
</organism>